<name>A0ABM0UYK9_CAMSA</name>
<dbReference type="RefSeq" id="XP_010448210.1">
    <property type="nucleotide sequence ID" value="XM_010449908.2"/>
</dbReference>
<evidence type="ECO:0000313" key="3">
    <source>
        <dbReference type="RefSeq" id="XP_010448209.1"/>
    </source>
</evidence>
<evidence type="ECO:0000313" key="4">
    <source>
        <dbReference type="RefSeq" id="XP_010448210.1"/>
    </source>
</evidence>
<dbReference type="InterPro" id="IPR035669">
    <property type="entry name" value="SGNH_plant_lipase-like"/>
</dbReference>
<dbReference type="SUPFAM" id="SSF52266">
    <property type="entry name" value="SGNH hydrolase"/>
    <property type="match status" value="1"/>
</dbReference>
<dbReference type="PANTHER" id="PTHR45642">
    <property type="entry name" value="GDSL ESTERASE/LIPASE EXL3"/>
    <property type="match status" value="1"/>
</dbReference>
<reference evidence="2" key="2">
    <citation type="journal article" date="2014" name="Nat. Commun.">
        <title>The emerging biofuel crop Camelina sativa retains a highly undifferentiated hexaploid genome structure.</title>
        <authorList>
            <person name="Kagale S."/>
            <person name="Koh C."/>
            <person name="Nixon J."/>
            <person name="Bollina V."/>
            <person name="Clarke W.E."/>
            <person name="Tuteja R."/>
            <person name="Spillane C."/>
            <person name="Robinson S.J."/>
            <person name="Links M.G."/>
            <person name="Clarke C."/>
            <person name="Higgins E.E."/>
            <person name="Huebert T."/>
            <person name="Sharpe A.G."/>
            <person name="Parkin I.A."/>
        </authorList>
    </citation>
    <scope>NUCLEOTIDE SEQUENCE [LARGE SCALE GENOMIC DNA]</scope>
    <source>
        <strain evidence="2">r\DH55</strain>
    </source>
</reference>
<organism evidence="2 3">
    <name type="scientific">Camelina sativa</name>
    <name type="common">False flax</name>
    <name type="synonym">Myagrum sativum</name>
    <dbReference type="NCBI Taxonomy" id="90675"/>
    <lineage>
        <taxon>Eukaryota</taxon>
        <taxon>Viridiplantae</taxon>
        <taxon>Streptophyta</taxon>
        <taxon>Embryophyta</taxon>
        <taxon>Tracheophyta</taxon>
        <taxon>Spermatophyta</taxon>
        <taxon>Magnoliopsida</taxon>
        <taxon>eudicotyledons</taxon>
        <taxon>Gunneridae</taxon>
        <taxon>Pentapetalae</taxon>
        <taxon>rosids</taxon>
        <taxon>malvids</taxon>
        <taxon>Brassicales</taxon>
        <taxon>Brassicaceae</taxon>
        <taxon>Camelineae</taxon>
        <taxon>Camelina</taxon>
    </lineage>
</organism>
<reference evidence="3 4" key="3">
    <citation type="submission" date="2025-05" db="UniProtKB">
        <authorList>
            <consortium name="RefSeq"/>
        </authorList>
    </citation>
    <scope>IDENTIFICATION</scope>
    <source>
        <tissue evidence="3 4">Leaf</tissue>
    </source>
</reference>
<dbReference type="InterPro" id="IPR036514">
    <property type="entry name" value="SGNH_hydro_sf"/>
</dbReference>
<dbReference type="Pfam" id="PF00657">
    <property type="entry name" value="Lipase_GDSL"/>
    <property type="match status" value="1"/>
</dbReference>
<dbReference type="Gene3D" id="3.40.50.1110">
    <property type="entry name" value="SGNH hydrolase"/>
    <property type="match status" value="1"/>
</dbReference>
<evidence type="ECO:0000256" key="1">
    <source>
        <dbReference type="ARBA" id="ARBA00008668"/>
    </source>
</evidence>
<reference evidence="2" key="1">
    <citation type="journal article" date="1997" name="Nucleic Acids Res.">
        <title>tRNAscan-SE: a program for improved detection of transfer RNA genes in genomic sequence.</title>
        <authorList>
            <person name="Lowe T.M."/>
            <person name="Eddy S.R."/>
        </authorList>
    </citation>
    <scope>NUCLEOTIDE SEQUENCE [LARGE SCALE GENOMIC DNA]</scope>
    <source>
        <strain evidence="2">r\DH55</strain>
    </source>
</reference>
<dbReference type="InterPro" id="IPR001087">
    <property type="entry name" value="GDSL"/>
</dbReference>
<sequence length="364" mass="41049">MPGSIEETNLCKIMLRNRVLAFLVLTAQLLVMVPETSAKVLALIVFGDSTVDSGNNNQISTVLKSNFQPYGRDYLDGKATGRFSNGRIAPDFISEGLGLKNAVPAYLDPEYNIVDFATGVCFASAGTGLDNATSSVLSVMPLWKEVEYYKEYQTRLRSYLGEEKANEIIKESLYLISIGTNDFLENYYLLPRKLRKYSVSEYQDFLIGIAGDFVKDIYRLGARKMSYSGLSPFGCLPLERTTQIFYGSKCIQEYNKVARDFNTKMNEKVSKLNKELDGLQLVFSNPYDLVSEILNHPEAFGFENVRSACCGTGYYEMSYLCDKMNPFTCSDASKYVFWDSFHPSEKTNGIVASHILKYDLSRFH</sequence>
<keyword evidence="2" id="KW-1185">Reference proteome</keyword>
<dbReference type="CDD" id="cd01837">
    <property type="entry name" value="SGNH_plant_lipase_like"/>
    <property type="match status" value="1"/>
</dbReference>
<accession>A0ABM0UYK9</accession>
<dbReference type="RefSeq" id="XP_010448209.1">
    <property type="nucleotide sequence ID" value="XM_010449907.2"/>
</dbReference>
<evidence type="ECO:0000313" key="2">
    <source>
        <dbReference type="Proteomes" id="UP000694864"/>
    </source>
</evidence>
<gene>
    <name evidence="3 4" type="primary">LOC104730711</name>
</gene>
<dbReference type="PANTHER" id="PTHR45642:SF46">
    <property type="entry name" value="OS06G0636700 PROTEIN"/>
    <property type="match status" value="1"/>
</dbReference>
<protein>
    <submittedName>
        <fullName evidence="3 4">GDSL esterase/lipase At4g26790-like</fullName>
    </submittedName>
</protein>
<comment type="similarity">
    <text evidence="1">Belongs to the 'GDSL' lipolytic enzyme family.</text>
</comment>
<proteinExistence type="inferred from homology"/>
<dbReference type="Proteomes" id="UP000694864">
    <property type="component" value="Chromosome 12"/>
</dbReference>
<dbReference type="GeneID" id="104730711"/>
<dbReference type="InterPro" id="IPR050592">
    <property type="entry name" value="GDSL_lipolytic_enzyme"/>
</dbReference>